<dbReference type="AlphaFoldDB" id="A0A0X8P0K9"/>
<dbReference type="Pfam" id="PF03060">
    <property type="entry name" value="NMO"/>
    <property type="match status" value="1"/>
</dbReference>
<dbReference type="GO" id="GO:0009636">
    <property type="term" value="P:response to toxic substance"/>
    <property type="evidence" value="ECO:0007669"/>
    <property type="project" value="UniProtKB-KW"/>
</dbReference>
<keyword evidence="4" id="KW-0285">Flavoprotein</keyword>
<evidence type="ECO:0000256" key="5">
    <source>
        <dbReference type="ARBA" id="ARBA00022643"/>
    </source>
</evidence>
<comment type="catalytic activity">
    <reaction evidence="10">
        <text>3 propionate 3-nitronate + 3 O2 + H2O = 3 3-oxopropanoate + 2 nitrate + nitrite + H2O2 + 3 H(+)</text>
        <dbReference type="Rhea" id="RHEA:57332"/>
        <dbReference type="ChEBI" id="CHEBI:15377"/>
        <dbReference type="ChEBI" id="CHEBI:15378"/>
        <dbReference type="ChEBI" id="CHEBI:15379"/>
        <dbReference type="ChEBI" id="CHEBI:16240"/>
        <dbReference type="ChEBI" id="CHEBI:16301"/>
        <dbReference type="ChEBI" id="CHEBI:17632"/>
        <dbReference type="ChEBI" id="CHEBI:33190"/>
        <dbReference type="ChEBI" id="CHEBI:136067"/>
    </reaction>
</comment>
<keyword evidence="8 12" id="KW-0503">Monooxygenase</keyword>
<evidence type="ECO:0000256" key="6">
    <source>
        <dbReference type="ARBA" id="ARBA00022741"/>
    </source>
</evidence>
<keyword evidence="3" id="KW-0216">Detoxification</keyword>
<protein>
    <recommendedName>
        <fullName evidence="11">Nitronate monooxygenase</fullName>
    </recommendedName>
    <alternativeName>
        <fullName evidence="9">Propionate 3-nitronate monooxygenase</fullName>
    </alternativeName>
</protein>
<keyword evidence="7" id="KW-0560">Oxidoreductase</keyword>
<name>A0A0X8P0K9_ALCXX</name>
<gene>
    <name evidence="12" type="ORF">AL504_17825</name>
</gene>
<keyword evidence="6" id="KW-0547">Nucleotide-binding</keyword>
<evidence type="ECO:0000256" key="10">
    <source>
        <dbReference type="ARBA" id="ARBA00049401"/>
    </source>
</evidence>
<accession>A0A0X8P0K9</accession>
<organism evidence="12 13">
    <name type="scientific">Alcaligenes xylosoxydans xylosoxydans</name>
    <name type="common">Achromobacter xylosoxidans</name>
    <dbReference type="NCBI Taxonomy" id="85698"/>
    <lineage>
        <taxon>Bacteria</taxon>
        <taxon>Pseudomonadati</taxon>
        <taxon>Pseudomonadota</taxon>
        <taxon>Betaproteobacteria</taxon>
        <taxon>Burkholderiales</taxon>
        <taxon>Alcaligenaceae</taxon>
        <taxon>Achromobacter</taxon>
    </lineage>
</organism>
<dbReference type="Gene3D" id="3.20.20.70">
    <property type="entry name" value="Aldolase class I"/>
    <property type="match status" value="1"/>
</dbReference>
<evidence type="ECO:0000313" key="13">
    <source>
        <dbReference type="Proteomes" id="UP000060602"/>
    </source>
</evidence>
<dbReference type="InterPro" id="IPR004136">
    <property type="entry name" value="NMO"/>
</dbReference>
<dbReference type="PANTHER" id="PTHR42747:SF3">
    <property type="entry name" value="NITRONATE MONOOXYGENASE-RELATED"/>
    <property type="match status" value="1"/>
</dbReference>
<comment type="similarity">
    <text evidence="2">Belongs to the nitronate monooxygenase family. NMO class I subfamily.</text>
</comment>
<reference evidence="13" key="1">
    <citation type="submission" date="2015-12" db="EMBL/GenBank/DDBJ databases">
        <title>FDA dAtabase for Regulatory Grade micrObial Sequences (FDA-ARGOS): Supporting development and validation of Infectious Disease Dx tests.</title>
        <authorList>
            <person name="Case J."/>
            <person name="Tallon L."/>
            <person name="Sadzewicz L."/>
            <person name="Sengamalay N."/>
            <person name="Ott S."/>
            <person name="Godinez A."/>
            <person name="Nagaraj S."/>
            <person name="Nadendla S."/>
            <person name="Sichtig H."/>
        </authorList>
    </citation>
    <scope>NUCLEOTIDE SEQUENCE [LARGE SCALE GENOMIC DNA]</scope>
    <source>
        <strain evidence="13">FDAARGOS_147</strain>
    </source>
</reference>
<evidence type="ECO:0000313" key="12">
    <source>
        <dbReference type="EMBL" id="AMG37697.1"/>
    </source>
</evidence>
<keyword evidence="5" id="KW-0288">FMN</keyword>
<dbReference type="InterPro" id="IPR013785">
    <property type="entry name" value="Aldolase_TIM"/>
</dbReference>
<dbReference type="CDD" id="cd04730">
    <property type="entry name" value="NPD_like"/>
    <property type="match status" value="1"/>
</dbReference>
<evidence type="ECO:0000256" key="1">
    <source>
        <dbReference type="ARBA" id="ARBA00001917"/>
    </source>
</evidence>
<evidence type="ECO:0000256" key="3">
    <source>
        <dbReference type="ARBA" id="ARBA00022575"/>
    </source>
</evidence>
<evidence type="ECO:0000256" key="8">
    <source>
        <dbReference type="ARBA" id="ARBA00023033"/>
    </source>
</evidence>
<evidence type="ECO:0000256" key="4">
    <source>
        <dbReference type="ARBA" id="ARBA00022630"/>
    </source>
</evidence>
<dbReference type="EMBL" id="CP014060">
    <property type="protein sequence ID" value="AMG37697.1"/>
    <property type="molecule type" value="Genomic_DNA"/>
</dbReference>
<dbReference type="GO" id="GO:0000166">
    <property type="term" value="F:nucleotide binding"/>
    <property type="evidence" value="ECO:0007669"/>
    <property type="project" value="UniProtKB-KW"/>
</dbReference>
<comment type="cofactor">
    <cofactor evidence="1">
        <name>FMN</name>
        <dbReference type="ChEBI" id="CHEBI:58210"/>
    </cofactor>
</comment>
<evidence type="ECO:0000256" key="11">
    <source>
        <dbReference type="ARBA" id="ARBA00067136"/>
    </source>
</evidence>
<sequence>MTSRLSDLLKLDHPIIQAPMAGGATTVELVSEASKAGVLGSLGAAYLTPEQIETTAAAIRERTDRPFGINLFAAVPEQPFQGDASRMLALLARYHAQLGLPAPVAPGPQADPLPGQIEAVLRVKPAVLSFTFGRLPADVLARCRELGILTVGTATTVREAVVLEQDGVDAVVAQGAEAGGHRGTFLDDFEHSLIGTMALVPQVADAVSIPVIASGGIMDGRGIAAALALGADAAQMGTAFLTTDEAGIGDAYKAVLPASRPEQSRVTRAFSGRPARGIVNSFMRDADQLSDDILPYPLQNALTRPMRTAGGKAGNIAVLSLWAGQGAPLARRESTAALVARLARETAAARGRGQA</sequence>
<dbReference type="FunFam" id="3.20.20.70:FF:000154">
    <property type="entry name" value="Probable nitronate monooxygenase"/>
    <property type="match status" value="1"/>
</dbReference>
<evidence type="ECO:0000256" key="9">
    <source>
        <dbReference type="ARBA" id="ARBA00031155"/>
    </source>
</evidence>
<evidence type="ECO:0000256" key="2">
    <source>
        <dbReference type="ARBA" id="ARBA00009881"/>
    </source>
</evidence>
<proteinExistence type="inferred from homology"/>
<dbReference type="SUPFAM" id="SSF51412">
    <property type="entry name" value="Inosine monophosphate dehydrogenase (IMPDH)"/>
    <property type="match status" value="1"/>
</dbReference>
<evidence type="ECO:0000256" key="7">
    <source>
        <dbReference type="ARBA" id="ARBA00023002"/>
    </source>
</evidence>
<dbReference type="Proteomes" id="UP000060602">
    <property type="component" value="Chromosome"/>
</dbReference>
<dbReference type="GO" id="GO:0018580">
    <property type="term" value="F:nitronate monooxygenase activity"/>
    <property type="evidence" value="ECO:0007669"/>
    <property type="project" value="InterPro"/>
</dbReference>
<dbReference type="RefSeq" id="WP_061072742.1">
    <property type="nucleotide sequence ID" value="NZ_CP014060.2"/>
</dbReference>
<dbReference type="PANTHER" id="PTHR42747">
    <property type="entry name" value="NITRONATE MONOOXYGENASE-RELATED"/>
    <property type="match status" value="1"/>
</dbReference>